<organism evidence="3 4">
    <name type="scientific">Azospirillum endophyticum</name>
    <dbReference type="NCBI Taxonomy" id="2800326"/>
    <lineage>
        <taxon>Bacteria</taxon>
        <taxon>Pseudomonadati</taxon>
        <taxon>Pseudomonadota</taxon>
        <taxon>Alphaproteobacteria</taxon>
        <taxon>Rhodospirillales</taxon>
        <taxon>Azospirillaceae</taxon>
        <taxon>Azospirillum</taxon>
    </lineage>
</organism>
<evidence type="ECO:0000259" key="2">
    <source>
        <dbReference type="Pfam" id="PF02698"/>
    </source>
</evidence>
<dbReference type="InterPro" id="IPR051599">
    <property type="entry name" value="Cell_Envelope_Assoc"/>
</dbReference>
<dbReference type="RefSeq" id="WP_200193127.1">
    <property type="nucleotide sequence ID" value="NZ_JAENHM010000030.1"/>
</dbReference>
<protein>
    <submittedName>
        <fullName evidence="3">YdcF family protein</fullName>
    </submittedName>
</protein>
<keyword evidence="1" id="KW-0472">Membrane</keyword>
<feature type="transmembrane region" description="Helical" evidence="1">
    <location>
        <begin position="31"/>
        <end position="53"/>
    </location>
</feature>
<keyword evidence="1" id="KW-0812">Transmembrane</keyword>
<dbReference type="Gene3D" id="3.40.50.620">
    <property type="entry name" value="HUPs"/>
    <property type="match status" value="1"/>
</dbReference>
<name>A0ABS1F3R6_9PROT</name>
<accession>A0ABS1F3R6</accession>
<dbReference type="CDD" id="cd06259">
    <property type="entry name" value="YdcF-like"/>
    <property type="match status" value="1"/>
</dbReference>
<sequence length="286" mass="31351">MVALPRPPRLCSASPSTIASVPVLSFILSKLLWGVFAPGNALVLAVAVGSVLWRTKRWQRAGRRLVTLAAVLLLLVMYTGLGALVALPLENRFPREEPEGRIDGIIMLGGALNPPITADRGDPSLNDAAERILGFADLVRRHPEAKAVFTGGSGRLLGQEYKEDVTARAALAQAGIPADRVTYEAESRNTWENAVFSKEMVKPAPGERWVLVTSAMHMPRSVGIFRSIGWEVIPYPVDYRTRTGARPLLRFEFGQNLVILDDAVREWIGLTAYRLMGRTESLFPAP</sequence>
<proteinExistence type="predicted"/>
<reference evidence="4" key="1">
    <citation type="submission" date="2021-01" db="EMBL/GenBank/DDBJ databases">
        <title>Genome public.</title>
        <authorList>
            <person name="Liu C."/>
            <person name="Sun Q."/>
        </authorList>
    </citation>
    <scope>NUCLEOTIDE SEQUENCE [LARGE SCALE GENOMIC DNA]</scope>
    <source>
        <strain evidence="4">YIM B02556</strain>
    </source>
</reference>
<feature type="transmembrane region" description="Helical" evidence="1">
    <location>
        <begin position="65"/>
        <end position="89"/>
    </location>
</feature>
<dbReference type="InterPro" id="IPR014729">
    <property type="entry name" value="Rossmann-like_a/b/a_fold"/>
</dbReference>
<dbReference type="Pfam" id="PF02698">
    <property type="entry name" value="DUF218"/>
    <property type="match status" value="1"/>
</dbReference>
<evidence type="ECO:0000313" key="4">
    <source>
        <dbReference type="Proteomes" id="UP000652760"/>
    </source>
</evidence>
<dbReference type="EMBL" id="JAENHM010000030">
    <property type="protein sequence ID" value="MBK1838033.1"/>
    <property type="molecule type" value="Genomic_DNA"/>
</dbReference>
<dbReference type="PANTHER" id="PTHR30336">
    <property type="entry name" value="INNER MEMBRANE PROTEIN, PROBABLE PERMEASE"/>
    <property type="match status" value="1"/>
</dbReference>
<evidence type="ECO:0000256" key="1">
    <source>
        <dbReference type="SAM" id="Phobius"/>
    </source>
</evidence>
<dbReference type="Proteomes" id="UP000652760">
    <property type="component" value="Unassembled WGS sequence"/>
</dbReference>
<keyword evidence="4" id="KW-1185">Reference proteome</keyword>
<comment type="caution">
    <text evidence="3">The sequence shown here is derived from an EMBL/GenBank/DDBJ whole genome shotgun (WGS) entry which is preliminary data.</text>
</comment>
<evidence type="ECO:0000313" key="3">
    <source>
        <dbReference type="EMBL" id="MBK1838033.1"/>
    </source>
</evidence>
<gene>
    <name evidence="3" type="ORF">JHL17_11470</name>
</gene>
<dbReference type="InterPro" id="IPR003848">
    <property type="entry name" value="DUF218"/>
</dbReference>
<dbReference type="PANTHER" id="PTHR30336:SF4">
    <property type="entry name" value="ENVELOPE BIOGENESIS FACTOR ELYC"/>
    <property type="match status" value="1"/>
</dbReference>
<feature type="domain" description="DUF218" evidence="2">
    <location>
        <begin position="103"/>
        <end position="269"/>
    </location>
</feature>
<keyword evidence="1" id="KW-1133">Transmembrane helix</keyword>